<evidence type="ECO:0000313" key="1">
    <source>
        <dbReference type="EMBL" id="KAL2047974.1"/>
    </source>
</evidence>
<protein>
    <submittedName>
        <fullName evidence="1">Uncharacterized protein</fullName>
    </submittedName>
</protein>
<organism evidence="1 2">
    <name type="scientific">Lepraria finkii</name>
    <dbReference type="NCBI Taxonomy" id="1340010"/>
    <lineage>
        <taxon>Eukaryota</taxon>
        <taxon>Fungi</taxon>
        <taxon>Dikarya</taxon>
        <taxon>Ascomycota</taxon>
        <taxon>Pezizomycotina</taxon>
        <taxon>Lecanoromycetes</taxon>
        <taxon>OSLEUM clade</taxon>
        <taxon>Lecanoromycetidae</taxon>
        <taxon>Lecanorales</taxon>
        <taxon>Lecanorineae</taxon>
        <taxon>Stereocaulaceae</taxon>
        <taxon>Lepraria</taxon>
    </lineage>
</organism>
<name>A0ABR4ATL1_9LECA</name>
<reference evidence="1 2" key="1">
    <citation type="submission" date="2024-09" db="EMBL/GenBank/DDBJ databases">
        <title>Rethinking Asexuality: The Enigmatic Case of Functional Sexual Genes in Lepraria (Stereocaulaceae).</title>
        <authorList>
            <person name="Doellman M."/>
            <person name="Sun Y."/>
            <person name="Barcenas-Pena A."/>
            <person name="Lumbsch H.T."/>
            <person name="Grewe F."/>
        </authorList>
    </citation>
    <scope>NUCLEOTIDE SEQUENCE [LARGE SCALE GENOMIC DNA]</scope>
    <source>
        <strain evidence="1 2">Grewe 0041</strain>
    </source>
</reference>
<gene>
    <name evidence="1" type="ORF">ABVK25_011145</name>
</gene>
<dbReference type="EMBL" id="JBHFEH010000086">
    <property type="protein sequence ID" value="KAL2047974.1"/>
    <property type="molecule type" value="Genomic_DNA"/>
</dbReference>
<proteinExistence type="predicted"/>
<accession>A0ABR4ATL1</accession>
<keyword evidence="2" id="KW-1185">Reference proteome</keyword>
<sequence length="124" mass="13859">MLLLQATGLDFIPKGTEALRRYADMSYRLDRLFMQDIRGEATSLHNFRPTTVGPASSLRIHTSSLNQSLDVALFQGNEAARKPHDLAEEELCLSETGPSPRKPLLQYLESTSFLPSQPCLIVQQ</sequence>
<comment type="caution">
    <text evidence="1">The sequence shown here is derived from an EMBL/GenBank/DDBJ whole genome shotgun (WGS) entry which is preliminary data.</text>
</comment>
<evidence type="ECO:0000313" key="2">
    <source>
        <dbReference type="Proteomes" id="UP001590951"/>
    </source>
</evidence>
<dbReference type="Proteomes" id="UP001590951">
    <property type="component" value="Unassembled WGS sequence"/>
</dbReference>